<sequence>MAAAADEHQPLHILFFPYIAPGHLIPVADMAGLFASRGVKCTILTTPANAAVIRSAVDRANAALRRNNAVPAIDIATVPFPDVGLPPGVESVTGISSESDIYKLLDGSNRLREPLERFLAERRPDAVFADSFFPWAIDAASQHGVPRLSFLGTSMLARACTHALLRHNPAADGGDADVVTLPGLPHRVALRRSQLLDRDKHRFEWNYYELVDDADARSYGEVFNSFADLAPSCVEHYRAELGRRVWLVGPLAHARTDDNIAGAGRLSADDERCLRWLDGKPTGSVVYASFGTLTHFSPAERRELARGLQLSGKNFLWVMGGEEGTNASSQWMPDGFAELVAAEDQRGLIFRGWAPQTRILNHSAVGAFVTHCGWNSVLEAVSAGRGEAMCKCRCQLTPTTCSKIKGTSPFTTVNQANDPVELAC</sequence>
<protein>
    <recommendedName>
        <fullName evidence="6">Glycosyltransferase</fullName>
    </recommendedName>
</protein>
<organism evidence="4 5">
    <name type="scientific">Eragrostis curvula</name>
    <name type="common">weeping love grass</name>
    <dbReference type="NCBI Taxonomy" id="38414"/>
    <lineage>
        <taxon>Eukaryota</taxon>
        <taxon>Viridiplantae</taxon>
        <taxon>Streptophyta</taxon>
        <taxon>Embryophyta</taxon>
        <taxon>Tracheophyta</taxon>
        <taxon>Spermatophyta</taxon>
        <taxon>Magnoliopsida</taxon>
        <taxon>Liliopsida</taxon>
        <taxon>Poales</taxon>
        <taxon>Poaceae</taxon>
        <taxon>PACMAD clade</taxon>
        <taxon>Chloridoideae</taxon>
        <taxon>Eragrostideae</taxon>
        <taxon>Eragrostidinae</taxon>
        <taxon>Eragrostis</taxon>
    </lineage>
</organism>
<keyword evidence="5" id="KW-1185">Reference proteome</keyword>
<dbReference type="CDD" id="cd03784">
    <property type="entry name" value="GT1_Gtf-like"/>
    <property type="match status" value="1"/>
</dbReference>
<comment type="similarity">
    <text evidence="1">Belongs to the UDP-glycosyltransferase family.</text>
</comment>
<dbReference type="AlphaFoldDB" id="A0A5J9U6N3"/>
<evidence type="ECO:0008006" key="6">
    <source>
        <dbReference type="Google" id="ProtNLM"/>
    </source>
</evidence>
<evidence type="ECO:0000256" key="1">
    <source>
        <dbReference type="ARBA" id="ARBA00009995"/>
    </source>
</evidence>
<gene>
    <name evidence="4" type="ORF">EJB05_34915</name>
</gene>
<feature type="non-terminal residue" evidence="4">
    <location>
        <position position="1"/>
    </location>
</feature>
<dbReference type="EMBL" id="RWGY01000029">
    <property type="protein sequence ID" value="TVU18801.1"/>
    <property type="molecule type" value="Genomic_DNA"/>
</dbReference>
<dbReference type="GO" id="GO:0035251">
    <property type="term" value="F:UDP-glucosyltransferase activity"/>
    <property type="evidence" value="ECO:0007669"/>
    <property type="project" value="TreeGrafter"/>
</dbReference>
<dbReference type="Proteomes" id="UP000324897">
    <property type="component" value="Chromosome 7"/>
</dbReference>
<evidence type="ECO:0000256" key="2">
    <source>
        <dbReference type="ARBA" id="ARBA00022676"/>
    </source>
</evidence>
<keyword evidence="3" id="KW-0808">Transferase</keyword>
<dbReference type="InterPro" id="IPR002213">
    <property type="entry name" value="UDP_glucos_trans"/>
</dbReference>
<keyword evidence="2" id="KW-0328">Glycosyltransferase</keyword>
<evidence type="ECO:0000313" key="5">
    <source>
        <dbReference type="Proteomes" id="UP000324897"/>
    </source>
</evidence>
<evidence type="ECO:0000313" key="4">
    <source>
        <dbReference type="EMBL" id="TVU18801.1"/>
    </source>
</evidence>
<dbReference type="Gramene" id="TVU18801">
    <property type="protein sequence ID" value="TVU18801"/>
    <property type="gene ID" value="EJB05_34915"/>
</dbReference>
<name>A0A5J9U6N3_9POAL</name>
<accession>A0A5J9U6N3</accession>
<proteinExistence type="inferred from homology"/>
<comment type="caution">
    <text evidence="4">The sequence shown here is derived from an EMBL/GenBank/DDBJ whole genome shotgun (WGS) entry which is preliminary data.</text>
</comment>
<evidence type="ECO:0000256" key="3">
    <source>
        <dbReference type="ARBA" id="ARBA00022679"/>
    </source>
</evidence>
<dbReference type="Gene3D" id="3.40.50.2000">
    <property type="entry name" value="Glycogen Phosphorylase B"/>
    <property type="match status" value="2"/>
</dbReference>
<dbReference type="PANTHER" id="PTHR48047">
    <property type="entry name" value="GLYCOSYLTRANSFERASE"/>
    <property type="match status" value="1"/>
</dbReference>
<dbReference type="PANTHER" id="PTHR48047:SF45">
    <property type="entry name" value="SCOPOLETIN GLUCOSYLTRANSFERASE-LIKE"/>
    <property type="match status" value="1"/>
</dbReference>
<dbReference type="OrthoDB" id="731962at2759"/>
<dbReference type="FunFam" id="3.40.50.2000:FF:000785">
    <property type="entry name" value="Glycosyltransferase"/>
    <property type="match status" value="1"/>
</dbReference>
<reference evidence="4 5" key="1">
    <citation type="journal article" date="2019" name="Sci. Rep.">
        <title>A high-quality genome of Eragrostis curvula grass provides insights into Poaceae evolution and supports new strategies to enhance forage quality.</title>
        <authorList>
            <person name="Carballo J."/>
            <person name="Santos B.A.C.M."/>
            <person name="Zappacosta D."/>
            <person name="Garbus I."/>
            <person name="Selva J.P."/>
            <person name="Gallo C.A."/>
            <person name="Diaz A."/>
            <person name="Albertini E."/>
            <person name="Caccamo M."/>
            <person name="Echenique V."/>
        </authorList>
    </citation>
    <scope>NUCLEOTIDE SEQUENCE [LARGE SCALE GENOMIC DNA]</scope>
    <source>
        <strain evidence="5">cv. Victoria</strain>
        <tissue evidence="4">Leaf</tissue>
    </source>
</reference>
<dbReference type="Pfam" id="PF00201">
    <property type="entry name" value="UDPGT"/>
    <property type="match status" value="1"/>
</dbReference>
<dbReference type="SUPFAM" id="SSF53756">
    <property type="entry name" value="UDP-Glycosyltransferase/glycogen phosphorylase"/>
    <property type="match status" value="1"/>
</dbReference>